<keyword evidence="3" id="KW-0964">Secreted</keyword>
<dbReference type="OrthoDB" id="2303713at2759"/>
<dbReference type="GO" id="GO:0043657">
    <property type="term" value="C:host cell"/>
    <property type="evidence" value="ECO:0007669"/>
    <property type="project" value="UniProtKB-SubCell"/>
</dbReference>
<dbReference type="InterPro" id="IPR027417">
    <property type="entry name" value="P-loop_NTPase"/>
</dbReference>
<name>A0A9W4SIV4_9GLOM</name>
<dbReference type="EMBL" id="CAMKVN010000505">
    <property type="protein sequence ID" value="CAI2168627.1"/>
    <property type="molecule type" value="Genomic_DNA"/>
</dbReference>
<accession>A0A9W4SIV4</accession>
<reference evidence="5" key="1">
    <citation type="submission" date="2022-08" db="EMBL/GenBank/DDBJ databases">
        <authorList>
            <person name="Kallberg Y."/>
            <person name="Tangrot J."/>
            <person name="Rosling A."/>
        </authorList>
    </citation>
    <scope>NUCLEOTIDE SEQUENCE</scope>
    <source>
        <strain evidence="5">Wild A</strain>
    </source>
</reference>
<dbReference type="InterPro" id="IPR045379">
    <property type="entry name" value="Crinkler_N"/>
</dbReference>
<evidence type="ECO:0000256" key="3">
    <source>
        <dbReference type="ARBA" id="ARBA00022525"/>
    </source>
</evidence>
<evidence type="ECO:0000313" key="5">
    <source>
        <dbReference type="EMBL" id="CAI2168627.1"/>
    </source>
</evidence>
<evidence type="ECO:0000259" key="4">
    <source>
        <dbReference type="Pfam" id="PF20147"/>
    </source>
</evidence>
<protein>
    <submittedName>
        <fullName evidence="5">5197_t:CDS:1</fullName>
    </submittedName>
</protein>
<dbReference type="GO" id="GO:0005576">
    <property type="term" value="C:extracellular region"/>
    <property type="evidence" value="ECO:0007669"/>
    <property type="project" value="UniProtKB-SubCell"/>
</dbReference>
<dbReference type="Proteomes" id="UP001153678">
    <property type="component" value="Unassembled WGS sequence"/>
</dbReference>
<dbReference type="SUPFAM" id="SSF52540">
    <property type="entry name" value="P-loop containing nucleoside triphosphate hydrolases"/>
    <property type="match status" value="1"/>
</dbReference>
<evidence type="ECO:0000313" key="6">
    <source>
        <dbReference type="Proteomes" id="UP001153678"/>
    </source>
</evidence>
<evidence type="ECO:0000256" key="1">
    <source>
        <dbReference type="ARBA" id="ARBA00004340"/>
    </source>
</evidence>
<feature type="domain" description="Crinkler effector protein N-terminal" evidence="4">
    <location>
        <begin position="4"/>
        <end position="98"/>
    </location>
</feature>
<organism evidence="5 6">
    <name type="scientific">Funneliformis geosporum</name>
    <dbReference type="NCBI Taxonomy" id="1117311"/>
    <lineage>
        <taxon>Eukaryota</taxon>
        <taxon>Fungi</taxon>
        <taxon>Fungi incertae sedis</taxon>
        <taxon>Mucoromycota</taxon>
        <taxon>Glomeromycotina</taxon>
        <taxon>Glomeromycetes</taxon>
        <taxon>Glomerales</taxon>
        <taxon>Glomeraceae</taxon>
        <taxon>Funneliformis</taxon>
    </lineage>
</organism>
<proteinExistence type="predicted"/>
<dbReference type="AlphaFoldDB" id="A0A9W4SIV4"/>
<keyword evidence="6" id="KW-1185">Reference proteome</keyword>
<dbReference type="Pfam" id="PF20147">
    <property type="entry name" value="Crinkler"/>
    <property type="match status" value="1"/>
</dbReference>
<evidence type="ECO:0000256" key="2">
    <source>
        <dbReference type="ARBA" id="ARBA00004613"/>
    </source>
</evidence>
<gene>
    <name evidence="5" type="ORF">FWILDA_LOCUS3673</name>
</gene>
<sequence length="606" mass="68819">MSTITLWCLEYGSSSFYVIIGNYNSIFDLKKAILEEISVPGNVKAKDLRLWKVNFDESNFSNALDELLNKGNEIKLGTQKVGETFHEVQGNNIRVVVKVPVVTGESTNLVNVYTASDSHSVELPSKIIDMLESDKFVPEPRINFETAFQNLKVGQSITLPHLGQEPKHFAEDYQGRILLVTGQMIDIWNKLSADSDHSIKRVLSGPMGVGKSYISYFLASKAYAEKWLMLYIADAAGLNVKTSKRAEKVICRYFLALNKDILTAAELKEIVQHDSSVEVEVAVAEAILHLIKLADHKALLIIDEHDILFEKDPVPLRIHLLSPLMNLNFWGESFNHARVVFTGTAHAKYEIVHMKNGQSNYLIYVGPLQKDVFDKLLQMNTLLNKPGIRKAEKKVTNCVPRELMLLAKYVDSLNFTTINVRLFQQALEKFENERVDQFLVMAQTYYNTLQENEKKPLLSCPYKHVSPQSWVNLSVQGRDYSLPSSMSTCSESPIKNSSGLSLGPGYDKVLCRGFDKYPRFDYILGPIFIQIEMYLNEMYGPSHFAKIDSENRFVVIKNGRRLPIFRIVYIRGSPSTPNHSVNIRKFPDITHITFEEIKSQLIPNII</sequence>
<comment type="caution">
    <text evidence="5">The sequence shown here is derived from an EMBL/GenBank/DDBJ whole genome shotgun (WGS) entry which is preliminary data.</text>
</comment>
<comment type="subcellular location">
    <subcellularLocation>
        <location evidence="1">Host cell</location>
    </subcellularLocation>
    <subcellularLocation>
        <location evidence="2">Secreted</location>
    </subcellularLocation>
</comment>